<evidence type="ECO:0000259" key="3">
    <source>
        <dbReference type="PROSITE" id="PS51898"/>
    </source>
</evidence>
<name>A0ABY6AID6_9PSED</name>
<dbReference type="PROSITE" id="PS51898">
    <property type="entry name" value="TYR_RECOMBINASE"/>
    <property type="match status" value="1"/>
</dbReference>
<keyword evidence="2" id="KW-0812">Transmembrane</keyword>
<proteinExistence type="predicted"/>
<dbReference type="EMBL" id="CP104557">
    <property type="protein sequence ID" value="UXH38752.1"/>
    <property type="molecule type" value="Genomic_DNA"/>
</dbReference>
<evidence type="ECO:0000256" key="1">
    <source>
        <dbReference type="ARBA" id="ARBA00023172"/>
    </source>
</evidence>
<evidence type="ECO:0000256" key="2">
    <source>
        <dbReference type="SAM" id="Phobius"/>
    </source>
</evidence>
<dbReference type="Proteomes" id="UP001064504">
    <property type="component" value="Chromosome"/>
</dbReference>
<dbReference type="InterPro" id="IPR002104">
    <property type="entry name" value="Integrase_catalytic"/>
</dbReference>
<organism evidence="4 5">
    <name type="scientific">Pseudomonas promysalinigenes</name>
    <dbReference type="NCBI Taxonomy" id="485898"/>
    <lineage>
        <taxon>Bacteria</taxon>
        <taxon>Pseudomonadati</taxon>
        <taxon>Pseudomonadota</taxon>
        <taxon>Gammaproteobacteria</taxon>
        <taxon>Pseudomonadales</taxon>
        <taxon>Pseudomonadaceae</taxon>
        <taxon>Pseudomonas</taxon>
    </lineage>
</organism>
<keyword evidence="1" id="KW-0233">DNA recombination</keyword>
<evidence type="ECO:0000313" key="5">
    <source>
        <dbReference type="Proteomes" id="UP001064504"/>
    </source>
</evidence>
<evidence type="ECO:0000313" key="4">
    <source>
        <dbReference type="EMBL" id="UXH38752.1"/>
    </source>
</evidence>
<dbReference type="InterPro" id="IPR011010">
    <property type="entry name" value="DNA_brk_join_enz"/>
</dbReference>
<dbReference type="InterPro" id="IPR013762">
    <property type="entry name" value="Integrase-like_cat_sf"/>
</dbReference>
<feature type="transmembrane region" description="Helical" evidence="2">
    <location>
        <begin position="217"/>
        <end position="239"/>
    </location>
</feature>
<protein>
    <submittedName>
        <fullName evidence="4">Site-specific integrase</fullName>
    </submittedName>
</protein>
<dbReference type="Gene3D" id="1.10.443.10">
    <property type="entry name" value="Intergrase catalytic core"/>
    <property type="match status" value="1"/>
</dbReference>
<keyword evidence="5" id="KW-1185">Reference proteome</keyword>
<keyword evidence="2" id="KW-0472">Membrane</keyword>
<dbReference type="SUPFAM" id="SSF56349">
    <property type="entry name" value="DNA breaking-rejoining enzymes"/>
    <property type="match status" value="1"/>
</dbReference>
<sequence length="448" mass="52229">MYTTVELKGITPFTKSFEAPIETMISVPTEPPVFYPVTYQDEDYIQGMKIILQPDGTPWVEGNLFLLRRAKESPKLSDSTLSNEAVNLCYMMNVMHTLNIDHLNFKGREFERPTYIFKAHFKLDVARNEITAEVANNKIRTMIRYYRWRKRHRNFIPAKPAWKESVMYVPHTNSYGVTRYREVLVTDLTFPQNKEESREFIYDGGKLRPLNKFEQDAIINSLLLIGNIEMLLAFLLAIFSGMRIQTVLTIRIGDVIEASPNDVALYPIHAGEGKFVDTKYMKEQSIQVPGWVHHRLHTYLQSERYLSRKSKALDRDESEQYVFLSRSGKPLYVSELDKSKYKRHEKGSAVRKFISDTLLPQLKAGGHNFTFSFHDLRASFGMNLVDERKELLAQGLISYHELIDYVAKRLHHSNPKTTLNYLNYERASQLVHEADTDYQRHIMELLEN</sequence>
<keyword evidence="2" id="KW-1133">Transmembrane helix</keyword>
<reference evidence="4" key="1">
    <citation type="submission" date="2022-09" db="EMBL/GenBank/DDBJ databases">
        <title>Complete genome sequence of Pseudomonas promysalinigenes strain RL-WG26, a newly isolated PGPR with the potential for plant salinity stress alleviation.</title>
        <authorList>
            <person name="Ren L."/>
            <person name="Wang G."/>
            <person name="Hu H."/>
        </authorList>
    </citation>
    <scope>NUCLEOTIDE SEQUENCE</scope>
    <source>
        <strain evidence="4">RL-WG26</strain>
    </source>
</reference>
<accession>A0ABY6AID6</accession>
<gene>
    <name evidence="4" type="ORF">N5C08_17480</name>
</gene>
<dbReference type="RefSeq" id="WP_261743874.1">
    <property type="nucleotide sequence ID" value="NZ_CP104557.1"/>
</dbReference>
<feature type="domain" description="Tyr recombinase" evidence="3">
    <location>
        <begin position="205"/>
        <end position="435"/>
    </location>
</feature>
<dbReference type="CDD" id="cd00397">
    <property type="entry name" value="DNA_BRE_C"/>
    <property type="match status" value="1"/>
</dbReference>